<sequence length="523" mass="56620">MHTASDATPYVFPASQGYRGNDGSWSTFIVRAGQPAQDFEVLPSTSGVNVIVPLIEGCVNSPDNITAPANCGSLRGAFPSNNHQSSGFMTNSSSTWRNIGIFDLNLGTQYDIDINARYGYETIGLAVEHSGGPTLDGQVVAGIARKQFFLGVFPLGIKPTNFSTFDDPQPSYLTGLKDKGIIPGLGFGYTAGAGYRYRGITASMVLGGYDASRYDMTNSKTFQFGYDDNADFTIGLQNVIGERTLHGTVTLLNDGIVVNIDSTLPYLWLPEEVCDTFQKAFGLSYDENTQLYLVDDTIHNQLKQLNPTVSLTLGDGTTAGTGQNNTVVISLPYAAFDLQASWPLTKNTTNYFPLKRATNSTQYTLGRAFLQEAYLSVDYERRIFNVSQATFDSPMPAQQVVSILPQDAADTSPPSIPAFSDAAKAGVAVGASIAGLMVSLLVFFCCRWYRRRHVASRGMVKASSRESSPYAKEAASTDIFEFHSNSRPCEADSDGPQVYELPGCHSLPEMPQKSRSRGAEGTD</sequence>
<evidence type="ECO:0000313" key="4">
    <source>
        <dbReference type="EMBL" id="OMP84379.1"/>
    </source>
</evidence>
<evidence type="ECO:0000259" key="3">
    <source>
        <dbReference type="PROSITE" id="PS51767"/>
    </source>
</evidence>
<feature type="domain" description="Peptidase A1" evidence="3">
    <location>
        <begin position="26"/>
        <end position="387"/>
    </location>
</feature>
<feature type="transmembrane region" description="Helical" evidence="2">
    <location>
        <begin position="425"/>
        <end position="449"/>
    </location>
</feature>
<dbReference type="Pfam" id="PF00026">
    <property type="entry name" value="Asp"/>
    <property type="match status" value="1"/>
</dbReference>
<reference evidence="4 5" key="1">
    <citation type="submission" date="2017-01" db="EMBL/GenBank/DDBJ databases">
        <title>Draft genome sequence of Diplodia seriata F98.1, a fungal species involved in grapevine trunk diseases.</title>
        <authorList>
            <person name="Robert-Siegwald G."/>
            <person name="Vallet J."/>
            <person name="Abou-Mansour E."/>
            <person name="Xu J."/>
            <person name="Rey P."/>
            <person name="Bertsch C."/>
            <person name="Rego C."/>
            <person name="Larignon P."/>
            <person name="Fontaine F."/>
            <person name="Lebrun M.-H."/>
        </authorList>
    </citation>
    <scope>NUCLEOTIDE SEQUENCE [LARGE SCALE GENOMIC DNA]</scope>
    <source>
        <strain evidence="4 5">F98.1</strain>
    </source>
</reference>
<keyword evidence="2" id="KW-0472">Membrane</keyword>
<evidence type="ECO:0000256" key="2">
    <source>
        <dbReference type="SAM" id="Phobius"/>
    </source>
</evidence>
<evidence type="ECO:0000256" key="1">
    <source>
        <dbReference type="SAM" id="MobiDB-lite"/>
    </source>
</evidence>
<dbReference type="InterPro" id="IPR033121">
    <property type="entry name" value="PEPTIDASE_A1"/>
</dbReference>
<protein>
    <recommendedName>
        <fullName evidence="3">Peptidase A1 domain-containing protein</fullName>
    </recommendedName>
</protein>
<feature type="region of interest" description="Disordered" evidence="1">
    <location>
        <begin position="485"/>
        <end position="523"/>
    </location>
</feature>
<evidence type="ECO:0000313" key="5">
    <source>
        <dbReference type="Proteomes" id="UP000190776"/>
    </source>
</evidence>
<dbReference type="PROSITE" id="PS51767">
    <property type="entry name" value="PEPTIDASE_A1"/>
    <property type="match status" value="1"/>
</dbReference>
<dbReference type="Gene3D" id="2.40.70.10">
    <property type="entry name" value="Acid Proteases"/>
    <property type="match status" value="2"/>
</dbReference>
<dbReference type="Proteomes" id="UP000190776">
    <property type="component" value="Unassembled WGS sequence"/>
</dbReference>
<dbReference type="AlphaFoldDB" id="A0A1S8BA18"/>
<organism evidence="4 5">
    <name type="scientific">Diplodia seriata</name>
    <dbReference type="NCBI Taxonomy" id="420778"/>
    <lineage>
        <taxon>Eukaryota</taxon>
        <taxon>Fungi</taxon>
        <taxon>Dikarya</taxon>
        <taxon>Ascomycota</taxon>
        <taxon>Pezizomycotina</taxon>
        <taxon>Dothideomycetes</taxon>
        <taxon>Dothideomycetes incertae sedis</taxon>
        <taxon>Botryosphaeriales</taxon>
        <taxon>Botryosphaeriaceae</taxon>
        <taxon>Diplodia</taxon>
    </lineage>
</organism>
<dbReference type="SUPFAM" id="SSF50630">
    <property type="entry name" value="Acid proteases"/>
    <property type="match status" value="1"/>
</dbReference>
<keyword evidence="2" id="KW-1133">Transmembrane helix</keyword>
<proteinExistence type="predicted"/>
<comment type="caution">
    <text evidence="4">The sequence shown here is derived from an EMBL/GenBank/DDBJ whole genome shotgun (WGS) entry which is preliminary data.</text>
</comment>
<dbReference type="EMBL" id="MSZU01000095">
    <property type="protein sequence ID" value="OMP84379.1"/>
    <property type="molecule type" value="Genomic_DNA"/>
</dbReference>
<dbReference type="STRING" id="420778.A0A1S8BA18"/>
<gene>
    <name evidence="4" type="ORF">BK809_0000386</name>
</gene>
<dbReference type="InterPro" id="IPR021109">
    <property type="entry name" value="Peptidase_aspartic_dom_sf"/>
</dbReference>
<dbReference type="OrthoDB" id="4074350at2759"/>
<keyword evidence="2" id="KW-0812">Transmembrane</keyword>
<name>A0A1S8BA18_9PEZI</name>
<accession>A0A1S8BA18</accession>